<keyword evidence="1" id="KW-0812">Transmembrane</keyword>
<keyword evidence="1" id="KW-1133">Transmembrane helix</keyword>
<evidence type="ECO:0000313" key="3">
    <source>
        <dbReference type="Proteomes" id="UP000177685"/>
    </source>
</evidence>
<keyword evidence="1" id="KW-0472">Membrane</keyword>
<dbReference type="Proteomes" id="UP000177685">
    <property type="component" value="Unassembled WGS sequence"/>
</dbReference>
<sequence>MRINKTEIKTKNRAWIVLFTILSVVIIAQLLASNYLAGKGEYLSLLEKKASLLTRENQTLQEELSQKASLTKLAVEAQDSGFTKAENIMYLDTSLPVAALPQ</sequence>
<dbReference type="EMBL" id="MHCD01000002">
    <property type="protein sequence ID" value="OGY15022.1"/>
    <property type="molecule type" value="Genomic_DNA"/>
</dbReference>
<accession>A0A1G1VIE5</accession>
<dbReference type="AlphaFoldDB" id="A0A1G1VIE5"/>
<protein>
    <submittedName>
        <fullName evidence="2">Uncharacterized protein</fullName>
    </submittedName>
</protein>
<name>A0A1G1VIE5_9BACT</name>
<organism evidence="2 3">
    <name type="scientific">Candidatus Blackburnbacteria bacterium RIFCSPLOWO2_01_FULL_41_27</name>
    <dbReference type="NCBI Taxonomy" id="1797520"/>
    <lineage>
        <taxon>Bacteria</taxon>
        <taxon>Candidatus Blackburniibacteriota</taxon>
    </lineage>
</organism>
<comment type="caution">
    <text evidence="2">The sequence shown here is derived from an EMBL/GenBank/DDBJ whole genome shotgun (WGS) entry which is preliminary data.</text>
</comment>
<feature type="transmembrane region" description="Helical" evidence="1">
    <location>
        <begin position="12"/>
        <end position="32"/>
    </location>
</feature>
<evidence type="ECO:0000313" key="2">
    <source>
        <dbReference type="EMBL" id="OGY15022.1"/>
    </source>
</evidence>
<proteinExistence type="predicted"/>
<evidence type="ECO:0000256" key="1">
    <source>
        <dbReference type="SAM" id="Phobius"/>
    </source>
</evidence>
<reference evidence="2 3" key="1">
    <citation type="journal article" date="2016" name="Nat. Commun.">
        <title>Thousands of microbial genomes shed light on interconnected biogeochemical processes in an aquifer system.</title>
        <authorList>
            <person name="Anantharaman K."/>
            <person name="Brown C.T."/>
            <person name="Hug L.A."/>
            <person name="Sharon I."/>
            <person name="Castelle C.J."/>
            <person name="Probst A.J."/>
            <person name="Thomas B.C."/>
            <person name="Singh A."/>
            <person name="Wilkins M.J."/>
            <person name="Karaoz U."/>
            <person name="Brodie E.L."/>
            <person name="Williams K.H."/>
            <person name="Hubbard S.S."/>
            <person name="Banfield J.F."/>
        </authorList>
    </citation>
    <scope>NUCLEOTIDE SEQUENCE [LARGE SCALE GENOMIC DNA]</scope>
</reference>
<gene>
    <name evidence="2" type="ORF">A3A58_00620</name>
</gene>